<protein>
    <submittedName>
        <fullName evidence="1">Putative capsid protein</fullName>
    </submittedName>
</protein>
<reference evidence="1" key="1">
    <citation type="submission" date="2020-03" db="EMBL/GenBank/DDBJ databases">
        <title>The deep terrestrial virosphere.</title>
        <authorList>
            <person name="Holmfeldt K."/>
            <person name="Nilsson E."/>
            <person name="Simone D."/>
            <person name="Lopez-Fernandez M."/>
            <person name="Wu X."/>
            <person name="de Brujin I."/>
            <person name="Lundin D."/>
            <person name="Andersson A."/>
            <person name="Bertilsson S."/>
            <person name="Dopson M."/>
        </authorList>
    </citation>
    <scope>NUCLEOTIDE SEQUENCE</scope>
    <source>
        <strain evidence="1">MM415B02620</strain>
    </source>
</reference>
<proteinExistence type="predicted"/>
<sequence>MPTAIGNTYLTLVDWVKRQRPGGGIDEIIEALAESNPIIKDAAVVEGNLPTGHRTTVRSGLPSVAWRLLNYGVQPSKSTTKQVDDACGILEGYSRVDVDLAKLNGNEAAFRASEDDAFIESMNQTVASSIFYADSAVDPEKFLGLESRYDDSTAANATNIINGGGTGDDNTSMWLITWGPKTCHLIFPKGSKAGITNKDLGEQTVEDAQTPAGLYQAYVTHFQWKLGLTLRDWRYVVRIANIDVSELSDDADTGTDLIRKAIKAYYKRPTAALGNLGRTYWYVNKTLAEYLHSQSLNKTNVNLSLGEVDGRPVTKLCGVPVRVCDALDIDEATVAGI</sequence>
<dbReference type="AlphaFoldDB" id="A0A6M3L6C0"/>
<dbReference type="InterPro" id="IPR048813">
    <property type="entry name" value="GP7-like"/>
</dbReference>
<organism evidence="1">
    <name type="scientific">viral metagenome</name>
    <dbReference type="NCBI Taxonomy" id="1070528"/>
    <lineage>
        <taxon>unclassified sequences</taxon>
        <taxon>metagenomes</taxon>
        <taxon>organismal metagenomes</taxon>
    </lineage>
</organism>
<evidence type="ECO:0000313" key="1">
    <source>
        <dbReference type="EMBL" id="QJA89061.1"/>
    </source>
</evidence>
<accession>A0A6M3L6C0</accession>
<dbReference type="EMBL" id="MT142820">
    <property type="protein sequence ID" value="QJA89061.1"/>
    <property type="molecule type" value="Genomic_DNA"/>
</dbReference>
<dbReference type="NCBIfam" id="NF045672">
    <property type="entry name" value="MCP_gp7_epsi_15"/>
    <property type="match status" value="1"/>
</dbReference>
<dbReference type="Pfam" id="PF20911">
    <property type="entry name" value="GP7"/>
    <property type="match status" value="1"/>
</dbReference>
<name>A0A6M3L6C0_9ZZZZ</name>
<gene>
    <name evidence="1" type="ORF">MM415B02620_0012</name>
</gene>